<dbReference type="InterPro" id="IPR051168">
    <property type="entry name" value="AASS"/>
</dbReference>
<dbReference type="CDD" id="cd12189">
    <property type="entry name" value="LKR_SDH_like"/>
    <property type="match status" value="1"/>
</dbReference>
<dbReference type="InterPro" id="IPR007886">
    <property type="entry name" value="AlaDH/PNT_N"/>
</dbReference>
<dbReference type="FunFam" id="3.40.50.720:FF:000072">
    <property type="entry name" value="Saccharopine dehydrogenase [NADP(+), L-glutamate-forming]"/>
    <property type="match status" value="1"/>
</dbReference>
<comment type="similarity">
    <text evidence="15">In the C-terminal section; belongs to the saccharopine dehydrogenase family.</text>
</comment>
<name>A0A6P4ZW72_BRABE</name>
<evidence type="ECO:0000256" key="18">
    <source>
        <dbReference type="ARBA" id="ARBA00055923"/>
    </source>
</evidence>
<comment type="pathway">
    <text evidence="2">Amino-acid degradation; L-lysine degradation via saccharopine pathway; glutaryl-CoA from L-lysine: step 1/6.</text>
</comment>
<dbReference type="InterPro" id="IPR036291">
    <property type="entry name" value="NAD(P)-bd_dom_sf"/>
</dbReference>
<sequence>MWAVHLEQLAKGTTFLTQHHHTWLRHGSLALRMLCGVSRNSSTDCSVLAIRREDGGQWERRAPLSPAHVKKLVRKGVKVLVQPSNRRAYPMQEYEKAGAVIREDLSEACLIMGVKQVPISGLLPEKTYAFFSHTIKAQEANMAMLDTILDRNIRLIDYEKMEDARGRRVVAFGKFAGVSGMINILHGMGLRFLALGHHTPFMHVAQSHNYRNSEMARQAVRDCGYEIALGLMPQSIGPLTFVFTGSGNVSQGAQEIFNELPHEYIHPKDLKDVCETGDTSRCYATVLSRNHHLRNKDTGVFSAEEYDKHPERYISTFAHEYAPYVSCLVNGIYWPPNAPRLLTFSDLQHLLSPDMAPKQVPEGPGMPRLPHRLVAVCDISADPGGSLEFMTECTSIDVPFILYDAEHHILRPRTSSFAGDGVLVCSIDNFPAQLPREATDYFGNLLIPYVWQMLKSRAEAPFEEQEHLFSPTVGGAVIASNGRLTPRFEYIAELRAQKEKKQLMSCMGQQHVLVLGSGYVSEPVVEYLTRENNTHITLVSSIKTEAETLADKYQNTQAVILDVQQQQKDLEQLVKDNNLVISLLPYTLHPIVAEMCIRQKTNMVTASYKTPAMAELHNRAVEAGITVMNEVGLDPGIDHFLAMECFDRVKAEGGKITSFVSWAGGLPAPECADNPLGYKFSWSPRGVLLNTLSQAKYLQDGQVVSIPAGGSLLESTRAMDLHPGLDLEGFPNRDSTIYREPYSIQTAQTLLRGTLRFKGYSSACIGLQKVGLINTENHSCLAPQAPTLTWRDLLCNLLDMEANVSDDALKAAILDKVEGEEYRVKVIEKLGLLSSEPVDKQTTPLDTLSKYLAQKLAYGSGERDMVLLIHLIEMQRSDGSRVQEKVTLLQYGDPQGYSAMAKTVGYPAAIASRMILNGDIQDKGMLVPFQKSVYQPILDRLKMENVQADYTTQEL</sequence>
<evidence type="ECO:0000259" key="21">
    <source>
        <dbReference type="SMART" id="SM01002"/>
    </source>
</evidence>
<dbReference type="InterPro" id="IPR005097">
    <property type="entry name" value="Sacchrp_dh_NADP-bd"/>
</dbReference>
<keyword evidence="11" id="KW-0560">Oxidoreductase</keyword>
<dbReference type="SUPFAM" id="SSF52283">
    <property type="entry name" value="Formate/glycerate dehydrogenase catalytic domain-like"/>
    <property type="match status" value="1"/>
</dbReference>
<comment type="subunit">
    <text evidence="5">Homotetramer.</text>
</comment>
<dbReference type="FunFam" id="3.40.50.720:FF:000087">
    <property type="entry name" value="alpha-aminoadipic semialdehyde synthase, mitochondrial"/>
    <property type="match status" value="1"/>
</dbReference>
<dbReference type="GO" id="GO:0033512">
    <property type="term" value="P:L-lysine catabolic process to acetyl-CoA via saccharopine"/>
    <property type="evidence" value="ECO:0007669"/>
    <property type="project" value="UniProtKB-UniPathway"/>
</dbReference>
<dbReference type="Pfam" id="PF05222">
    <property type="entry name" value="AlaDh_PNT_N"/>
    <property type="match status" value="1"/>
</dbReference>
<dbReference type="InterPro" id="IPR007698">
    <property type="entry name" value="AlaDH/PNT_NAD(H)-bd"/>
</dbReference>
<dbReference type="SUPFAM" id="SSF51735">
    <property type="entry name" value="NAD(P)-binding Rossmann-fold domains"/>
    <property type="match status" value="1"/>
</dbReference>
<comment type="pathway">
    <text evidence="3">Amino-acid degradation; L-lysine degradation via saccharopine pathway; glutaryl-CoA from L-lysine: step 2/6.</text>
</comment>
<evidence type="ECO:0000256" key="3">
    <source>
        <dbReference type="ARBA" id="ARBA00004720"/>
    </source>
</evidence>
<dbReference type="Gene3D" id="3.40.50.720">
    <property type="entry name" value="NAD(P)-binding Rossmann-like Domain"/>
    <property type="match status" value="2"/>
</dbReference>
<dbReference type="KEGG" id="bbel:109477241"/>
<keyword evidence="23" id="KW-1185">Reference proteome</keyword>
<evidence type="ECO:0000313" key="24">
    <source>
        <dbReference type="RefSeq" id="XP_019633881.1"/>
    </source>
</evidence>
<dbReference type="SUPFAM" id="SSF55347">
    <property type="entry name" value="Glyceraldehyde-3-phosphate dehydrogenase-like, C-terminal domain"/>
    <property type="match status" value="1"/>
</dbReference>
<dbReference type="OrthoDB" id="10059875at2759"/>
<evidence type="ECO:0000256" key="13">
    <source>
        <dbReference type="ARBA" id="ARBA00023128"/>
    </source>
</evidence>
<dbReference type="FunFam" id="1.10.1870.10:FF:000001">
    <property type="entry name" value="Alpha-aminoadipic semialdehyde synthase, mitochondrial"/>
    <property type="match status" value="1"/>
</dbReference>
<evidence type="ECO:0000259" key="22">
    <source>
        <dbReference type="SMART" id="SM01003"/>
    </source>
</evidence>
<evidence type="ECO:0000256" key="2">
    <source>
        <dbReference type="ARBA" id="ARBA00004682"/>
    </source>
</evidence>
<evidence type="ECO:0000256" key="1">
    <source>
        <dbReference type="ARBA" id="ARBA00004173"/>
    </source>
</evidence>
<dbReference type="EC" id="1.5.1.9" evidence="7"/>
<keyword evidence="12" id="KW-0520">NAD</keyword>
<dbReference type="Gene3D" id="3.30.360.10">
    <property type="entry name" value="Dihydrodipicolinate Reductase, domain 2"/>
    <property type="match status" value="1"/>
</dbReference>
<evidence type="ECO:0000256" key="14">
    <source>
        <dbReference type="ARBA" id="ARBA00023268"/>
    </source>
</evidence>
<dbReference type="Gene3D" id="1.10.1870.10">
    <property type="entry name" value="Domain 3, Saccharopine reductase"/>
    <property type="match status" value="1"/>
</dbReference>
<organism evidence="23 24">
    <name type="scientific">Branchiostoma belcheri</name>
    <name type="common">Amphioxus</name>
    <dbReference type="NCBI Taxonomy" id="7741"/>
    <lineage>
        <taxon>Eukaryota</taxon>
        <taxon>Metazoa</taxon>
        <taxon>Chordata</taxon>
        <taxon>Cephalochordata</taxon>
        <taxon>Leptocardii</taxon>
        <taxon>Amphioxiformes</taxon>
        <taxon>Branchiostomatidae</taxon>
        <taxon>Branchiostoma</taxon>
    </lineage>
</organism>
<dbReference type="FunFam" id="3.30.360.10:FF:000008">
    <property type="entry name" value="Alpha-aminoadipic semialdehyde synthase, mitochondrial"/>
    <property type="match status" value="1"/>
</dbReference>
<comment type="catalytic activity">
    <reaction evidence="16">
        <text>L-saccharopine + NADP(+) + H2O = L-lysine + 2-oxoglutarate + NADPH + H(+)</text>
        <dbReference type="Rhea" id="RHEA:19373"/>
        <dbReference type="ChEBI" id="CHEBI:15377"/>
        <dbReference type="ChEBI" id="CHEBI:15378"/>
        <dbReference type="ChEBI" id="CHEBI:16810"/>
        <dbReference type="ChEBI" id="CHEBI:32551"/>
        <dbReference type="ChEBI" id="CHEBI:57783"/>
        <dbReference type="ChEBI" id="CHEBI:57951"/>
        <dbReference type="ChEBI" id="CHEBI:58349"/>
        <dbReference type="EC" id="1.5.1.8"/>
    </reaction>
    <physiologicalReaction direction="right-to-left" evidence="16">
        <dbReference type="Rhea" id="RHEA:19375"/>
    </physiologicalReaction>
</comment>
<dbReference type="Pfam" id="PF03435">
    <property type="entry name" value="Sacchrp_dh_NADP"/>
    <property type="match status" value="1"/>
</dbReference>
<reference evidence="24" key="1">
    <citation type="submission" date="2025-08" db="UniProtKB">
        <authorList>
            <consortium name="RefSeq"/>
        </authorList>
    </citation>
    <scope>IDENTIFICATION</scope>
    <source>
        <tissue evidence="24">Gonad</tissue>
    </source>
</reference>
<dbReference type="EC" id="1.5.1.8" evidence="6"/>
<dbReference type="SMART" id="SM01002">
    <property type="entry name" value="AlaDh_PNT_C"/>
    <property type="match status" value="1"/>
</dbReference>
<dbReference type="SMART" id="SM01003">
    <property type="entry name" value="AlaDh_PNT_N"/>
    <property type="match status" value="1"/>
</dbReference>
<keyword evidence="13" id="KW-0496">Mitochondrion</keyword>
<keyword evidence="8" id="KW-0521">NADP</keyword>
<dbReference type="GO" id="GO:0005739">
    <property type="term" value="C:mitochondrion"/>
    <property type="evidence" value="ECO:0007669"/>
    <property type="project" value="UniProtKB-SubCell"/>
</dbReference>
<evidence type="ECO:0000256" key="4">
    <source>
        <dbReference type="ARBA" id="ARBA00005624"/>
    </source>
</evidence>
<accession>A0A6P4ZW72</accession>
<dbReference type="PANTHER" id="PTHR11133">
    <property type="entry name" value="SACCHAROPINE DEHYDROGENASE"/>
    <property type="match status" value="1"/>
</dbReference>
<evidence type="ECO:0000256" key="17">
    <source>
        <dbReference type="ARBA" id="ARBA00051926"/>
    </source>
</evidence>
<gene>
    <name evidence="24" type="primary">LOC109477241</name>
</gene>
<evidence type="ECO:0000256" key="15">
    <source>
        <dbReference type="ARBA" id="ARBA00025744"/>
    </source>
</evidence>
<evidence type="ECO:0000256" key="10">
    <source>
        <dbReference type="ARBA" id="ARBA00022990"/>
    </source>
</evidence>
<keyword evidence="10" id="KW-0007">Acetylation</keyword>
<dbReference type="PANTHER" id="PTHR11133:SF22">
    <property type="entry name" value="ALPHA-AMINOADIPIC SEMIALDEHYDE SYNTHASE, MITOCHONDRIAL"/>
    <property type="match status" value="1"/>
</dbReference>
<evidence type="ECO:0000313" key="23">
    <source>
        <dbReference type="Proteomes" id="UP000515135"/>
    </source>
</evidence>
<evidence type="ECO:0000256" key="11">
    <source>
        <dbReference type="ARBA" id="ARBA00023002"/>
    </source>
</evidence>
<feature type="domain" description="Alanine dehydrogenase/pyridine nucleotide transhydrogenase NAD(H)-binding" evidence="21">
    <location>
        <begin position="219"/>
        <end position="426"/>
    </location>
</feature>
<dbReference type="GeneID" id="109477241"/>
<feature type="domain" description="Alanine dehydrogenase/pyridine nucleotide transhydrogenase N-terminal" evidence="22">
    <location>
        <begin position="49"/>
        <end position="179"/>
    </location>
</feature>
<protein>
    <recommendedName>
        <fullName evidence="19">Alpha-aminoadipic semialdehyde synthase, mitochondrial</fullName>
        <ecNumber evidence="6">1.5.1.8</ecNumber>
        <ecNumber evidence="7">1.5.1.9</ecNumber>
    </recommendedName>
    <alternativeName>
        <fullName evidence="20">LKR/SDH</fullName>
    </alternativeName>
</protein>
<evidence type="ECO:0000256" key="7">
    <source>
        <dbReference type="ARBA" id="ARBA00012849"/>
    </source>
</evidence>
<dbReference type="GO" id="GO:0019878">
    <property type="term" value="P:lysine biosynthetic process via aminoadipic acid"/>
    <property type="evidence" value="ECO:0007669"/>
    <property type="project" value="TreeGrafter"/>
</dbReference>
<dbReference type="GO" id="GO:0047130">
    <property type="term" value="F:saccharopine dehydrogenase (NADP+, L-lysine-forming) activity"/>
    <property type="evidence" value="ECO:0007669"/>
    <property type="project" value="UniProtKB-EC"/>
</dbReference>
<comment type="catalytic activity">
    <reaction evidence="17">
        <text>L-saccharopine + NAD(+) + H2O = (S)-2-amino-6-oxohexanoate + L-glutamate + NADH + H(+)</text>
        <dbReference type="Rhea" id="RHEA:24520"/>
        <dbReference type="ChEBI" id="CHEBI:15377"/>
        <dbReference type="ChEBI" id="CHEBI:15378"/>
        <dbReference type="ChEBI" id="CHEBI:29985"/>
        <dbReference type="ChEBI" id="CHEBI:57540"/>
        <dbReference type="ChEBI" id="CHEBI:57945"/>
        <dbReference type="ChEBI" id="CHEBI:57951"/>
        <dbReference type="ChEBI" id="CHEBI:58321"/>
        <dbReference type="EC" id="1.5.1.9"/>
    </reaction>
    <physiologicalReaction direction="left-to-right" evidence="17">
        <dbReference type="Rhea" id="RHEA:24521"/>
    </physiologicalReaction>
</comment>
<evidence type="ECO:0000256" key="16">
    <source>
        <dbReference type="ARBA" id="ARBA00051738"/>
    </source>
</evidence>
<dbReference type="UniPathway" id="UPA00868">
    <property type="reaction ID" value="UER00835"/>
</dbReference>
<evidence type="ECO:0000256" key="20">
    <source>
        <dbReference type="ARBA" id="ARBA00081012"/>
    </source>
</evidence>
<evidence type="ECO:0000256" key="8">
    <source>
        <dbReference type="ARBA" id="ARBA00022857"/>
    </source>
</evidence>
<dbReference type="Proteomes" id="UP000515135">
    <property type="component" value="Unplaced"/>
</dbReference>
<evidence type="ECO:0000256" key="6">
    <source>
        <dbReference type="ARBA" id="ARBA00012846"/>
    </source>
</evidence>
<evidence type="ECO:0000256" key="19">
    <source>
        <dbReference type="ARBA" id="ARBA00072416"/>
    </source>
</evidence>
<keyword evidence="9" id="KW-0809">Transit peptide</keyword>
<dbReference type="InterPro" id="IPR032095">
    <property type="entry name" value="Sacchrp_dh-like_C"/>
</dbReference>
<comment type="subcellular location">
    <subcellularLocation>
        <location evidence="1">Mitochondrion</location>
    </subcellularLocation>
</comment>
<dbReference type="Pfam" id="PF16653">
    <property type="entry name" value="Sacchrp_dh_C"/>
    <property type="match status" value="1"/>
</dbReference>
<comment type="function">
    <text evidence="18">Bifunctional enzyme that catalyzes the first two steps in lysine degradation.</text>
</comment>
<dbReference type="AlphaFoldDB" id="A0A6P4ZW72"/>
<dbReference type="GO" id="GO:0047131">
    <property type="term" value="F:saccharopine dehydrogenase (NAD+, L-glutamate-forming) activity"/>
    <property type="evidence" value="ECO:0007669"/>
    <property type="project" value="UniProtKB-EC"/>
</dbReference>
<comment type="similarity">
    <text evidence="4">In the N-terminal section; belongs to the AlaDH/PNT family.</text>
</comment>
<keyword evidence="14" id="KW-0511">Multifunctional enzyme</keyword>
<evidence type="ECO:0000256" key="9">
    <source>
        <dbReference type="ARBA" id="ARBA00022946"/>
    </source>
</evidence>
<dbReference type="RefSeq" id="XP_019633881.1">
    <property type="nucleotide sequence ID" value="XM_019778322.1"/>
</dbReference>
<proteinExistence type="inferred from homology"/>
<evidence type="ECO:0000256" key="5">
    <source>
        <dbReference type="ARBA" id="ARBA00011881"/>
    </source>
</evidence>
<evidence type="ECO:0000256" key="12">
    <source>
        <dbReference type="ARBA" id="ARBA00023027"/>
    </source>
</evidence>